<feature type="transmembrane region" description="Helical" evidence="1">
    <location>
        <begin position="43"/>
        <end position="66"/>
    </location>
</feature>
<name>A0A9Q9T318_9MICO</name>
<dbReference type="EMBL" id="CP106879">
    <property type="protein sequence ID" value="UYC80239.1"/>
    <property type="molecule type" value="Genomic_DNA"/>
</dbReference>
<proteinExistence type="predicted"/>
<evidence type="ECO:0000313" key="3">
    <source>
        <dbReference type="Proteomes" id="UP001062223"/>
    </source>
</evidence>
<organism evidence="2 3">
    <name type="scientific">Curtobacterium poinsettiae</name>
    <dbReference type="NCBI Taxonomy" id="159612"/>
    <lineage>
        <taxon>Bacteria</taxon>
        <taxon>Bacillati</taxon>
        <taxon>Actinomycetota</taxon>
        <taxon>Actinomycetes</taxon>
        <taxon>Micrococcales</taxon>
        <taxon>Microbacteriaceae</taxon>
        <taxon>Curtobacterium</taxon>
    </lineage>
</organism>
<dbReference type="AlphaFoldDB" id="A0A9Q9T318"/>
<dbReference type="RefSeq" id="WP_259579381.1">
    <property type="nucleotide sequence ID" value="NZ_CP106879.1"/>
</dbReference>
<dbReference type="Proteomes" id="UP001062223">
    <property type="component" value="Chromosome"/>
</dbReference>
<gene>
    <name evidence="2" type="ORF">OE229_14040</name>
</gene>
<keyword evidence="1" id="KW-0812">Transmembrane</keyword>
<dbReference type="KEGG" id="cpoi:OE229_14040"/>
<sequence>MSERRALTIAGGVTAALGGAVSGTGALILTVSAATGGSFPFGAAFLVFAGGPFLLVGAVLFAVGWWQGRRSHPHP</sequence>
<keyword evidence="1" id="KW-0472">Membrane</keyword>
<evidence type="ECO:0000256" key="1">
    <source>
        <dbReference type="SAM" id="Phobius"/>
    </source>
</evidence>
<evidence type="ECO:0000313" key="2">
    <source>
        <dbReference type="EMBL" id="UYC80239.1"/>
    </source>
</evidence>
<keyword evidence="1" id="KW-1133">Transmembrane helix</keyword>
<accession>A0A9Q9T318</accession>
<protein>
    <submittedName>
        <fullName evidence="2">Uncharacterized protein</fullName>
    </submittedName>
</protein>
<reference evidence="2" key="1">
    <citation type="submission" date="2022-09" db="EMBL/GenBank/DDBJ databases">
        <title>Taxonomy of Curtobacterium flaccumfaciens.</title>
        <authorList>
            <person name="Osdaghi E."/>
            <person name="Taghavi S.M."/>
            <person name="Hamidizade M."/>
            <person name="Abachi H."/>
            <person name="Fazliarab A."/>
            <person name="Baeyen S."/>
            <person name="Portier P."/>
            <person name="Van Vaerenbergh J."/>
            <person name="Jacques M.-A."/>
        </authorList>
    </citation>
    <scope>NUCLEOTIDE SEQUENCE</scope>
    <source>
        <strain evidence="2">AGQB46</strain>
    </source>
</reference>